<keyword evidence="2" id="KW-1185">Reference proteome</keyword>
<gene>
    <name evidence="1" type="ORF">NW77_076</name>
</gene>
<dbReference type="RefSeq" id="YP_009147588.1">
    <property type="nucleotide sequence ID" value="NC_027340.1"/>
</dbReference>
<dbReference type="OrthoDB" id="6987at10239"/>
<protein>
    <submittedName>
        <fullName evidence="1">Uncharacterized protein</fullName>
    </submittedName>
</protein>
<dbReference type="KEGG" id="vg:24623203"/>
<proteinExistence type="predicted"/>
<dbReference type="EMBL" id="KP037007">
    <property type="protein sequence ID" value="AIX13084.1"/>
    <property type="molecule type" value="Genomic_DNA"/>
</dbReference>
<organism evidence="1 2">
    <name type="scientific">Erwinia phage phiEa2809</name>
    <dbReference type="NCBI Taxonomy" id="1564096"/>
    <lineage>
        <taxon>Viruses</taxon>
        <taxon>Duplodnaviria</taxon>
        <taxon>Heunggongvirae</taxon>
        <taxon>Uroviricota</taxon>
        <taxon>Caudoviricetes</taxon>
        <taxon>Pantevenvirales</taxon>
        <taxon>Ackermannviridae</taxon>
        <taxon>Nezavisimistyvirus</taxon>
        <taxon>Nezavisimistyvirus Ea2809</taxon>
    </lineage>
</organism>
<evidence type="ECO:0000313" key="2">
    <source>
        <dbReference type="Proteomes" id="UP000030322"/>
    </source>
</evidence>
<name>A0A0A0YS81_9CAUD</name>
<reference evidence="1 2" key="1">
    <citation type="submission" date="2014-10" db="EMBL/GenBank/DDBJ databases">
        <title>Characterization of a new ViI-like Erwinia amylovora bacteriophage.</title>
        <authorList>
            <person name="Lagonenko A.L."/>
            <person name="Valentovich L.N."/>
        </authorList>
    </citation>
    <scope>NUCLEOTIDE SEQUENCE [LARGE SCALE GENOMIC DNA]</scope>
</reference>
<dbReference type="Proteomes" id="UP000030322">
    <property type="component" value="Segment"/>
</dbReference>
<sequence>MNTEKQYRLSLTAAKIEELLLSIQDKISPDDIVYEYAAGGEKGKIAAASAVKNMWLKINEMVTGDGLKAAINAAEDSNVFTDNYKSILDRESFKFVGSPADILARDDINTQAFTGGEVILLQKNVAGNPEFQYWKRTPGTNGANPTFEWASVDAGGANDANITIPAVGTQLLKSIPKSLFHMVEFRIHSYEANNGHWQSVDGKLGYRGDDLVISEYNGVKTKDLVQIGYSQTATNMDINIKTLVPDVKCWLSIITGY</sequence>
<evidence type="ECO:0000313" key="1">
    <source>
        <dbReference type="EMBL" id="AIX13084.1"/>
    </source>
</evidence>
<accession>A0A0A0YS81</accession>
<dbReference type="GeneID" id="24623203"/>